<organism evidence="2 3">
    <name type="scientific">Neurospora tetraspora</name>
    <dbReference type="NCBI Taxonomy" id="94610"/>
    <lineage>
        <taxon>Eukaryota</taxon>
        <taxon>Fungi</taxon>
        <taxon>Dikarya</taxon>
        <taxon>Ascomycota</taxon>
        <taxon>Pezizomycotina</taxon>
        <taxon>Sordariomycetes</taxon>
        <taxon>Sordariomycetidae</taxon>
        <taxon>Sordariales</taxon>
        <taxon>Sordariaceae</taxon>
        <taxon>Neurospora</taxon>
    </lineage>
</organism>
<sequence length="272" mass="29265">MDHTNPVYLSHPQSEKDFLAQYYARLSLADTGAVTRAVFWAWNSSSIQLINYFGLEGLVDPLNLQGKAGLQGLLMPKGNAPSAVLGLARLAWWRCGGSGSAEPCDPNPWTVGNVRVTGADKRSPIPATAPSTVTVTPEAPAQQSQIITETTGTGAIGLTITTVTGIPGTSTRTITGPDGTVLIPPPIPAHPGCELSPQMAKAMKDYAIEHCCDCMKAKNLLRDKIMAKVLENTQEKLMELLQNELDRMSSEEEDDDLDLNSDMEEGDWTLEG</sequence>
<dbReference type="Proteomes" id="UP001278500">
    <property type="component" value="Unassembled WGS sequence"/>
</dbReference>
<proteinExistence type="predicted"/>
<gene>
    <name evidence="2" type="ORF">B0H65DRAFT_441191</name>
</gene>
<dbReference type="GeneID" id="87862662"/>
<evidence type="ECO:0000313" key="3">
    <source>
        <dbReference type="Proteomes" id="UP001278500"/>
    </source>
</evidence>
<evidence type="ECO:0000256" key="1">
    <source>
        <dbReference type="SAM" id="MobiDB-lite"/>
    </source>
</evidence>
<dbReference type="EMBL" id="JAUEPP010000003">
    <property type="protein sequence ID" value="KAK3347576.1"/>
    <property type="molecule type" value="Genomic_DNA"/>
</dbReference>
<feature type="region of interest" description="Disordered" evidence="1">
    <location>
        <begin position="247"/>
        <end position="272"/>
    </location>
</feature>
<dbReference type="AlphaFoldDB" id="A0AAE0JH72"/>
<name>A0AAE0JH72_9PEZI</name>
<accession>A0AAE0JH72</accession>
<comment type="caution">
    <text evidence="2">The sequence shown here is derived from an EMBL/GenBank/DDBJ whole genome shotgun (WGS) entry which is preliminary data.</text>
</comment>
<dbReference type="RefSeq" id="XP_062682658.1">
    <property type="nucleotide sequence ID" value="XM_062825508.1"/>
</dbReference>
<feature type="compositionally biased region" description="Acidic residues" evidence="1">
    <location>
        <begin position="251"/>
        <end position="272"/>
    </location>
</feature>
<evidence type="ECO:0000313" key="2">
    <source>
        <dbReference type="EMBL" id="KAK3347576.1"/>
    </source>
</evidence>
<protein>
    <submittedName>
        <fullName evidence="2">Uncharacterized protein</fullName>
    </submittedName>
</protein>
<reference evidence="2" key="1">
    <citation type="journal article" date="2023" name="Mol. Phylogenet. Evol.">
        <title>Genome-scale phylogeny and comparative genomics of the fungal order Sordariales.</title>
        <authorList>
            <person name="Hensen N."/>
            <person name="Bonometti L."/>
            <person name="Westerberg I."/>
            <person name="Brannstrom I.O."/>
            <person name="Guillou S."/>
            <person name="Cros-Aarteil S."/>
            <person name="Calhoun S."/>
            <person name="Haridas S."/>
            <person name="Kuo A."/>
            <person name="Mondo S."/>
            <person name="Pangilinan J."/>
            <person name="Riley R."/>
            <person name="LaButti K."/>
            <person name="Andreopoulos B."/>
            <person name="Lipzen A."/>
            <person name="Chen C."/>
            <person name="Yan M."/>
            <person name="Daum C."/>
            <person name="Ng V."/>
            <person name="Clum A."/>
            <person name="Steindorff A."/>
            <person name="Ohm R.A."/>
            <person name="Martin F."/>
            <person name="Silar P."/>
            <person name="Natvig D.O."/>
            <person name="Lalanne C."/>
            <person name="Gautier V."/>
            <person name="Ament-Velasquez S.L."/>
            <person name="Kruys A."/>
            <person name="Hutchinson M.I."/>
            <person name="Powell A.J."/>
            <person name="Barry K."/>
            <person name="Miller A.N."/>
            <person name="Grigoriev I.V."/>
            <person name="Debuchy R."/>
            <person name="Gladieux P."/>
            <person name="Hiltunen Thoren M."/>
            <person name="Johannesson H."/>
        </authorList>
    </citation>
    <scope>NUCLEOTIDE SEQUENCE</scope>
    <source>
        <strain evidence="2">CBS 560.94</strain>
    </source>
</reference>
<reference evidence="2" key="2">
    <citation type="submission" date="2023-06" db="EMBL/GenBank/DDBJ databases">
        <authorList>
            <consortium name="Lawrence Berkeley National Laboratory"/>
            <person name="Haridas S."/>
            <person name="Hensen N."/>
            <person name="Bonometti L."/>
            <person name="Westerberg I."/>
            <person name="Brannstrom I.O."/>
            <person name="Guillou S."/>
            <person name="Cros-Aarteil S."/>
            <person name="Calhoun S."/>
            <person name="Kuo A."/>
            <person name="Mondo S."/>
            <person name="Pangilinan J."/>
            <person name="Riley R."/>
            <person name="Labutti K."/>
            <person name="Andreopoulos B."/>
            <person name="Lipzen A."/>
            <person name="Chen C."/>
            <person name="Yanf M."/>
            <person name="Daum C."/>
            <person name="Ng V."/>
            <person name="Clum A."/>
            <person name="Steindorff A."/>
            <person name="Ohm R."/>
            <person name="Martin F."/>
            <person name="Silar P."/>
            <person name="Natvig D."/>
            <person name="Lalanne C."/>
            <person name="Gautier V."/>
            <person name="Ament-Velasquez S.L."/>
            <person name="Kruys A."/>
            <person name="Hutchinson M.I."/>
            <person name="Powell A.J."/>
            <person name="Barry K."/>
            <person name="Miller A.N."/>
            <person name="Grigoriev I.V."/>
            <person name="Debuchy R."/>
            <person name="Gladieux P."/>
            <person name="Thoren M.H."/>
            <person name="Johannesson H."/>
        </authorList>
    </citation>
    <scope>NUCLEOTIDE SEQUENCE</scope>
    <source>
        <strain evidence="2">CBS 560.94</strain>
    </source>
</reference>
<keyword evidence="3" id="KW-1185">Reference proteome</keyword>